<dbReference type="EMBL" id="MN739218">
    <property type="protein sequence ID" value="QHS94259.1"/>
    <property type="molecule type" value="Genomic_DNA"/>
</dbReference>
<accession>A0A6C0BRR8</accession>
<proteinExistence type="predicted"/>
<protein>
    <recommendedName>
        <fullName evidence="1">SAP domain-containing protein</fullName>
    </recommendedName>
</protein>
<feature type="domain" description="SAP" evidence="1">
    <location>
        <begin position="167"/>
        <end position="200"/>
    </location>
</feature>
<dbReference type="Pfam" id="PF02037">
    <property type="entry name" value="SAP"/>
    <property type="match status" value="1"/>
</dbReference>
<dbReference type="PROSITE" id="PS50800">
    <property type="entry name" value="SAP"/>
    <property type="match status" value="1"/>
</dbReference>
<sequence>MSSSINNMLMLGIVLFSVFLIYRYVKSLETEVKVLADKFNTLQYDLTRPIIMSNDNKCDSSMDNYVLKNTEKQEDIIDNDNDTDNDTDSVKSEDILKLIDEIQNNDLVNDDATEDPEKLLTDQQKQNDENESFEQVANTNNEVLEEDDIVLKKTFDTEDVSLTECFLVKKTNEELRVILKTHGKNTKGPKSELIKRILED</sequence>
<evidence type="ECO:0000259" key="1">
    <source>
        <dbReference type="PROSITE" id="PS50800"/>
    </source>
</evidence>
<organism evidence="2">
    <name type="scientific">viral metagenome</name>
    <dbReference type="NCBI Taxonomy" id="1070528"/>
    <lineage>
        <taxon>unclassified sequences</taxon>
        <taxon>metagenomes</taxon>
        <taxon>organismal metagenomes</taxon>
    </lineage>
</organism>
<dbReference type="InterPro" id="IPR003034">
    <property type="entry name" value="SAP_dom"/>
</dbReference>
<name>A0A6C0BRR8_9ZZZZ</name>
<dbReference type="AlphaFoldDB" id="A0A6C0BRR8"/>
<reference evidence="2" key="1">
    <citation type="journal article" date="2020" name="Nature">
        <title>Giant virus diversity and host interactions through global metagenomics.</title>
        <authorList>
            <person name="Schulz F."/>
            <person name="Roux S."/>
            <person name="Paez-Espino D."/>
            <person name="Jungbluth S."/>
            <person name="Walsh D.A."/>
            <person name="Denef V.J."/>
            <person name="McMahon K.D."/>
            <person name="Konstantinidis K.T."/>
            <person name="Eloe-Fadrosh E.A."/>
            <person name="Kyrpides N.C."/>
            <person name="Woyke T."/>
        </authorList>
    </citation>
    <scope>NUCLEOTIDE SEQUENCE</scope>
    <source>
        <strain evidence="2">GVMAG-M-3300018416-26</strain>
    </source>
</reference>
<evidence type="ECO:0000313" key="2">
    <source>
        <dbReference type="EMBL" id="QHS94259.1"/>
    </source>
</evidence>